<dbReference type="PROSITE" id="PS51352">
    <property type="entry name" value="THIOREDOXIN_2"/>
    <property type="match status" value="2"/>
</dbReference>
<keyword evidence="8" id="KW-0413">Isomerase</keyword>
<evidence type="ECO:0000256" key="8">
    <source>
        <dbReference type="ARBA" id="ARBA00023235"/>
    </source>
</evidence>
<evidence type="ECO:0000256" key="2">
    <source>
        <dbReference type="ARBA" id="ARBA00004319"/>
    </source>
</evidence>
<evidence type="ECO:0000256" key="5">
    <source>
        <dbReference type="ARBA" id="ARBA00022729"/>
    </source>
</evidence>
<dbReference type="Pfam" id="PF13848">
    <property type="entry name" value="Thioredoxin_6"/>
    <property type="match status" value="1"/>
</dbReference>
<keyword evidence="5" id="KW-0732">Signal</keyword>
<dbReference type="EMBL" id="LN733683">
    <property type="protein sequence ID" value="CEP17497.1"/>
    <property type="molecule type" value="Genomic_DNA"/>
</dbReference>
<feature type="disulfide bond" description="Redox-active" evidence="10">
    <location>
        <begin position="424"/>
        <end position="427"/>
    </location>
</feature>
<dbReference type="Pfam" id="PF08584">
    <property type="entry name" value="Ribonuc_P_40"/>
    <property type="match status" value="1"/>
</dbReference>
<dbReference type="Proteomes" id="UP000054107">
    <property type="component" value="Unassembled WGS sequence"/>
</dbReference>
<feature type="disulfide bond" description="Redox-active" evidence="10">
    <location>
        <begin position="761"/>
        <end position="764"/>
    </location>
</feature>
<dbReference type="GO" id="GO:0034976">
    <property type="term" value="P:response to endoplasmic reticulum stress"/>
    <property type="evidence" value="ECO:0007669"/>
    <property type="project" value="TreeGrafter"/>
</dbReference>
<dbReference type="PANTHER" id="PTHR18929">
    <property type="entry name" value="PROTEIN DISULFIDE ISOMERASE"/>
    <property type="match status" value="1"/>
</dbReference>
<dbReference type="Pfam" id="PF00085">
    <property type="entry name" value="Thioredoxin"/>
    <property type="match status" value="2"/>
</dbReference>
<keyword evidence="6" id="KW-0677">Repeat</keyword>
<evidence type="ECO:0000256" key="1">
    <source>
        <dbReference type="ARBA" id="ARBA00001182"/>
    </source>
</evidence>
<comment type="catalytic activity">
    <reaction evidence="1">
        <text>Catalyzes the rearrangement of -S-S- bonds in proteins.</text>
        <dbReference type="EC" id="5.3.4.1"/>
    </reaction>
</comment>
<dbReference type="SUPFAM" id="SSF52833">
    <property type="entry name" value="Thioredoxin-like"/>
    <property type="match status" value="4"/>
</dbReference>
<dbReference type="CDD" id="cd02995">
    <property type="entry name" value="PDI_a_PDI_a'_C"/>
    <property type="match status" value="1"/>
</dbReference>
<dbReference type="PANTHER" id="PTHR18929:SF132">
    <property type="entry name" value="PROTEIN DISULFIDE-ISOMERASE A3"/>
    <property type="match status" value="1"/>
</dbReference>
<protein>
    <recommendedName>
        <fullName evidence="4">protein disulfide-isomerase</fullName>
        <ecNumber evidence="4">5.3.4.1</ecNumber>
    </recommendedName>
</protein>
<comment type="subcellular location">
    <subcellularLocation>
        <location evidence="2">Endoplasmic reticulum lumen</location>
    </subcellularLocation>
</comment>
<keyword evidence="14" id="KW-1185">Reference proteome</keyword>
<reference evidence="13 14" key="1">
    <citation type="submission" date="2014-09" db="EMBL/GenBank/DDBJ databases">
        <authorList>
            <person name="Ellenberger Sabrina"/>
        </authorList>
    </citation>
    <scope>NUCLEOTIDE SEQUENCE [LARGE SCALE GENOMIC DNA]</scope>
    <source>
        <strain evidence="13 14">CBS 412.66</strain>
    </source>
</reference>
<keyword evidence="10" id="KW-1015">Disulfide bond</keyword>
<evidence type="ECO:0000256" key="4">
    <source>
        <dbReference type="ARBA" id="ARBA00012723"/>
    </source>
</evidence>
<keyword evidence="7" id="KW-0256">Endoplasmic reticulum</keyword>
<dbReference type="GO" id="GO:0003756">
    <property type="term" value="F:protein disulfide isomerase activity"/>
    <property type="evidence" value="ECO:0007669"/>
    <property type="project" value="UniProtKB-EC"/>
</dbReference>
<accession>A0A0B7NJC2</accession>
<proteinExistence type="inferred from homology"/>
<dbReference type="CDD" id="cd02982">
    <property type="entry name" value="PDI_b'_family"/>
    <property type="match status" value="1"/>
</dbReference>
<evidence type="ECO:0000313" key="13">
    <source>
        <dbReference type="EMBL" id="CEP17497.1"/>
    </source>
</evidence>
<dbReference type="InterPro" id="IPR036249">
    <property type="entry name" value="Thioredoxin-like_sf"/>
</dbReference>
<dbReference type="PROSITE" id="PS00194">
    <property type="entry name" value="THIOREDOXIN_1"/>
    <property type="match status" value="2"/>
</dbReference>
<gene>
    <name evidence="13" type="primary">PARPA_11794.1 scaffold 44586</name>
</gene>
<evidence type="ECO:0000313" key="14">
    <source>
        <dbReference type="Proteomes" id="UP000054107"/>
    </source>
</evidence>
<dbReference type="GO" id="GO:0005788">
    <property type="term" value="C:endoplasmic reticulum lumen"/>
    <property type="evidence" value="ECO:0007669"/>
    <property type="project" value="UniProtKB-SubCell"/>
</dbReference>
<dbReference type="InterPro" id="IPR005792">
    <property type="entry name" value="Prot_disulphide_isomerase"/>
</dbReference>
<dbReference type="GO" id="GO:0030677">
    <property type="term" value="C:ribonuclease P complex"/>
    <property type="evidence" value="ECO:0007669"/>
    <property type="project" value="InterPro"/>
</dbReference>
<evidence type="ECO:0000256" key="3">
    <source>
        <dbReference type="ARBA" id="ARBA00006347"/>
    </source>
</evidence>
<evidence type="ECO:0000256" key="7">
    <source>
        <dbReference type="ARBA" id="ARBA00022824"/>
    </source>
</evidence>
<sequence length="877" mass="99629">MSGKTYLPKDEPLKSHADINYLDLDQHQHIWKQVIDSHPFNQALAIFLPSYSINLATEYANQQLGSYYQIESSLDFLLEPNFFQKYVKSDQCQLIIHSTNTNLNTDDVVALSPTGQLYFSLIKETFETFGIEALHRSKADIKHGKHVAMMDLKSQKFQSDSKQFKRLKWCFENTMKKTFKLDICAIDSSVTGTTIDINFPSTIHSIYKKDMEAELETVTDINIPSFKNIDHVIDQKPENWDDDAIQALEWLGLAHLKAQRIKRRKDKVDPFVSVYRPPLPLISNQHSGTLIKFKGLIHTACIHNMMIIVRKIMASNTAPQWASLTCWGYRNSPFTWNKTAHYEYLNSENDYTILLLPNKKTAVSFFQSNLHNMRSYIWLAITVLATAVLSGSATDVVTLNNMQEFDNAINSNELVLLKFFAPWCPHCQALKPEYESAASDLKMDKIMLAEVDCTVNHDICAKYNVQGYPTMQVFRKGRPSDIYNSKRASSSIAEYMRDHVLSDYSNIQTKKELDDLREKEALLVIAYISPEDQASLSAWKTLAGQLVDDFAFGVVTDHSLMQAEGIQSWPSVVLYKHFDDLRDIYTGSIVPEQIEDFIKVNAVPLLAPVESSTFMDYVDAGRPLAYIFSNSEEMKNQMHQLFWPLAQKYRGLFSFAHIDANQYASQANFLSLNNTWPALAVHNFKSGARFPLDQRKQVNEQEVVTFLNSILKGQAEPALKSQSFLVRKPEDAVKAVTGKDFEDVVMDKSKDVLLEIYAPWCGHCQALAPTYQQLGEVMQAHNAEKDHGIVIAKMDGTVNDVPLSAGFSVKGYPTIKLFKANTNSIVDYTGQRTLHDFVKFLNDHSTKQTLNLDLARLPQPGEKVHEEAANSEKHDEL</sequence>
<evidence type="ECO:0000256" key="9">
    <source>
        <dbReference type="ARBA" id="ARBA00023284"/>
    </source>
</evidence>
<dbReference type="InterPro" id="IPR013766">
    <property type="entry name" value="Thioredoxin_domain"/>
</dbReference>
<dbReference type="GO" id="GO:0006457">
    <property type="term" value="P:protein folding"/>
    <property type="evidence" value="ECO:0007669"/>
    <property type="project" value="TreeGrafter"/>
</dbReference>
<dbReference type="NCBIfam" id="TIGR01130">
    <property type="entry name" value="ER_PDI_fam"/>
    <property type="match status" value="1"/>
</dbReference>
<dbReference type="GO" id="GO:0001682">
    <property type="term" value="P:tRNA 5'-leader removal"/>
    <property type="evidence" value="ECO:0007669"/>
    <property type="project" value="InterPro"/>
</dbReference>
<evidence type="ECO:0000256" key="6">
    <source>
        <dbReference type="ARBA" id="ARBA00022737"/>
    </source>
</evidence>
<dbReference type="InterPro" id="IPR013893">
    <property type="entry name" value="RNase_P_Rpp40"/>
</dbReference>
<dbReference type="OrthoDB" id="427280at2759"/>
<dbReference type="STRING" id="35722.A0A0B7NJC2"/>
<dbReference type="Gene3D" id="3.40.30.10">
    <property type="entry name" value="Glutaredoxin"/>
    <property type="match status" value="4"/>
</dbReference>
<feature type="domain" description="Thioredoxin" evidence="12">
    <location>
        <begin position="374"/>
        <end position="505"/>
    </location>
</feature>
<dbReference type="EC" id="5.3.4.1" evidence="4"/>
<evidence type="ECO:0000256" key="10">
    <source>
        <dbReference type="PIRSR" id="PIRSR605792-51"/>
    </source>
</evidence>
<dbReference type="CDD" id="cd02961">
    <property type="entry name" value="PDI_a_family"/>
    <property type="match status" value="1"/>
</dbReference>
<feature type="region of interest" description="Disordered" evidence="11">
    <location>
        <begin position="857"/>
        <end position="877"/>
    </location>
</feature>
<organism evidence="13 14">
    <name type="scientific">Parasitella parasitica</name>
    <dbReference type="NCBI Taxonomy" id="35722"/>
    <lineage>
        <taxon>Eukaryota</taxon>
        <taxon>Fungi</taxon>
        <taxon>Fungi incertae sedis</taxon>
        <taxon>Mucoromycota</taxon>
        <taxon>Mucoromycotina</taxon>
        <taxon>Mucoromycetes</taxon>
        <taxon>Mucorales</taxon>
        <taxon>Mucorineae</taxon>
        <taxon>Mucoraceae</taxon>
        <taxon>Parasitella</taxon>
    </lineage>
</organism>
<feature type="compositionally biased region" description="Basic and acidic residues" evidence="11">
    <location>
        <begin position="862"/>
        <end position="877"/>
    </location>
</feature>
<dbReference type="AlphaFoldDB" id="A0A0B7NJC2"/>
<comment type="similarity">
    <text evidence="3">Belongs to the protein disulfide isomerase family.</text>
</comment>
<keyword evidence="9 10" id="KW-0676">Redox-active center</keyword>
<dbReference type="PRINTS" id="PR00421">
    <property type="entry name" value="THIOREDOXIN"/>
</dbReference>
<dbReference type="InterPro" id="IPR017937">
    <property type="entry name" value="Thioredoxin_CS"/>
</dbReference>
<evidence type="ECO:0000256" key="11">
    <source>
        <dbReference type="SAM" id="MobiDB-lite"/>
    </source>
</evidence>
<dbReference type="CDD" id="cd02981">
    <property type="entry name" value="PDI_b_family"/>
    <property type="match status" value="1"/>
</dbReference>
<name>A0A0B7NJC2_9FUNG</name>
<evidence type="ECO:0000259" key="12">
    <source>
        <dbReference type="PROSITE" id="PS51352"/>
    </source>
</evidence>
<feature type="domain" description="Thioredoxin" evidence="12">
    <location>
        <begin position="722"/>
        <end position="846"/>
    </location>
</feature>